<dbReference type="AlphaFoldDB" id="A0A853M2A8"/>
<dbReference type="PANTHER" id="PTHR18968:SF13">
    <property type="entry name" value="ACETOLACTATE SYNTHASE CATALYTIC SUBUNIT, MITOCHONDRIAL"/>
    <property type="match status" value="1"/>
</dbReference>
<dbReference type="GO" id="GO:0030976">
    <property type="term" value="F:thiamine pyrophosphate binding"/>
    <property type="evidence" value="ECO:0007669"/>
    <property type="project" value="InterPro"/>
</dbReference>
<dbReference type="InterPro" id="IPR045229">
    <property type="entry name" value="TPP_enz"/>
</dbReference>
<dbReference type="SUPFAM" id="SSF52518">
    <property type="entry name" value="Thiamin diphosphate-binding fold (THDP-binding)"/>
    <property type="match status" value="2"/>
</dbReference>
<evidence type="ECO:0000256" key="1">
    <source>
        <dbReference type="ARBA" id="ARBA00001964"/>
    </source>
</evidence>
<keyword evidence="10" id="KW-0100">Branched-chain amino acid biosynthesis</keyword>
<evidence type="ECO:0000259" key="16">
    <source>
        <dbReference type="Pfam" id="PF02776"/>
    </source>
</evidence>
<dbReference type="InterPro" id="IPR012000">
    <property type="entry name" value="Thiamin_PyroP_enz_cen_dom"/>
</dbReference>
<feature type="domain" description="Thiamine pyrophosphate enzyme central" evidence="14">
    <location>
        <begin position="207"/>
        <end position="311"/>
    </location>
</feature>
<feature type="domain" description="Thiamine pyrophosphate enzyme N-terminal TPP-binding" evidence="16">
    <location>
        <begin position="9"/>
        <end position="107"/>
    </location>
</feature>
<evidence type="ECO:0000256" key="2">
    <source>
        <dbReference type="ARBA" id="ARBA00004974"/>
    </source>
</evidence>
<dbReference type="CDD" id="cd07035">
    <property type="entry name" value="TPP_PYR_POX_like"/>
    <property type="match status" value="1"/>
</dbReference>
<dbReference type="Pfam" id="PF02775">
    <property type="entry name" value="TPP_enzyme_C"/>
    <property type="match status" value="1"/>
</dbReference>
<dbReference type="GO" id="GO:0003984">
    <property type="term" value="F:acetolactate synthase activity"/>
    <property type="evidence" value="ECO:0007669"/>
    <property type="project" value="UniProtKB-EC"/>
</dbReference>
<dbReference type="InterPro" id="IPR029061">
    <property type="entry name" value="THDP-binding"/>
</dbReference>
<dbReference type="EMBL" id="LZLG01000083">
    <property type="protein sequence ID" value="OBJ60035.1"/>
    <property type="molecule type" value="Genomic_DNA"/>
</dbReference>
<evidence type="ECO:0000256" key="4">
    <source>
        <dbReference type="ARBA" id="ARBA00007812"/>
    </source>
</evidence>
<evidence type="ECO:0000256" key="12">
    <source>
        <dbReference type="RuleBase" id="RU362132"/>
    </source>
</evidence>
<accession>A0A853M2A8</accession>
<evidence type="ECO:0000259" key="15">
    <source>
        <dbReference type="Pfam" id="PF02775"/>
    </source>
</evidence>
<dbReference type="Pfam" id="PF02776">
    <property type="entry name" value="TPP_enzyme_N"/>
    <property type="match status" value="1"/>
</dbReference>
<dbReference type="GO" id="GO:0005948">
    <property type="term" value="C:acetolactate synthase complex"/>
    <property type="evidence" value="ECO:0007669"/>
    <property type="project" value="TreeGrafter"/>
</dbReference>
<sequence length="566" mass="61500">MTRVHAAKNGAEVLLEQFESQGVDCIFASPIAVMAPIWEALARRGNEMRVRYFRCRHELLAVSLASGYYKATGRSQIVFLPTSLGVQNASMALSAALQERTPITALSPDTLSYGDDPDGDPGAEWPSLLTDHAGPARNGEVVVKWAKRARTPSDLVHELRRARFIAESVPLGPALLEIPFQLLMGEGHPEVPTWVPPAPIVATPEHIDRVAGILVRATNPIIITEHGGRTDADRNALIGIAETLSAPVFEFWNPAYHNFPRSHPLYGAGPVEAVLGEADAVLLAGCNGPWHPPQAVLRPGCAVIHLEQDPLRPRGAYWGYPITHTIPGNVSINLVALAANLQTRSAGRHDANERWTRYTDGVRAKGIEEARQLASQATDFVCAADLFCALHDALPEDAICVDEITSQVPQMIQFLYARKSFEQYRGWAGALGTGLGTALGVKLGCPQQLVVCILGDGAWHYNPVPAALGFAQEYGVSLLIVLCNNRQYASQIRNLVKYYPDSAAVREQNFVGNTIEPMPDYVKQAEAYGGMGERVQKFDELALAVHRALEAVASGRTFLLDVVVNP</sequence>
<evidence type="ECO:0000256" key="11">
    <source>
        <dbReference type="ARBA" id="ARBA00048670"/>
    </source>
</evidence>
<dbReference type="UniPathway" id="UPA00047">
    <property type="reaction ID" value="UER00055"/>
</dbReference>
<comment type="caution">
    <text evidence="17">The sequence shown here is derived from an EMBL/GenBank/DDBJ whole genome shotgun (WGS) entry which is preliminary data.</text>
</comment>
<evidence type="ECO:0000313" key="18">
    <source>
        <dbReference type="Proteomes" id="UP000093894"/>
    </source>
</evidence>
<dbReference type="GO" id="GO:0050660">
    <property type="term" value="F:flavin adenine dinucleotide binding"/>
    <property type="evidence" value="ECO:0007669"/>
    <property type="project" value="TreeGrafter"/>
</dbReference>
<dbReference type="Proteomes" id="UP000093894">
    <property type="component" value="Unassembled WGS sequence"/>
</dbReference>
<organism evidence="17 18">
    <name type="scientific">Mycobacterium colombiense</name>
    <dbReference type="NCBI Taxonomy" id="339268"/>
    <lineage>
        <taxon>Bacteria</taxon>
        <taxon>Bacillati</taxon>
        <taxon>Actinomycetota</taxon>
        <taxon>Actinomycetes</taxon>
        <taxon>Mycobacteriales</taxon>
        <taxon>Mycobacteriaceae</taxon>
        <taxon>Mycobacterium</taxon>
        <taxon>Mycobacterium avium complex (MAC)</taxon>
    </lineage>
</organism>
<comment type="pathway">
    <text evidence="2">Amino-acid biosynthesis; L-isoleucine biosynthesis; L-isoleucine from 2-oxobutanoate: step 1/4.</text>
</comment>
<evidence type="ECO:0000256" key="13">
    <source>
        <dbReference type="SAM" id="MobiDB-lite"/>
    </source>
</evidence>
<comment type="cofactor">
    <cofactor evidence="1">
        <name>thiamine diphosphate</name>
        <dbReference type="ChEBI" id="CHEBI:58937"/>
    </cofactor>
</comment>
<dbReference type="GO" id="GO:0009097">
    <property type="term" value="P:isoleucine biosynthetic process"/>
    <property type="evidence" value="ECO:0007669"/>
    <property type="project" value="UniProtKB-UniPathway"/>
</dbReference>
<feature type="region of interest" description="Disordered" evidence="13">
    <location>
        <begin position="106"/>
        <end position="132"/>
    </location>
</feature>
<evidence type="ECO:0000256" key="3">
    <source>
        <dbReference type="ARBA" id="ARBA00005025"/>
    </source>
</evidence>
<dbReference type="CDD" id="cd02002">
    <property type="entry name" value="TPP_BFDC"/>
    <property type="match status" value="1"/>
</dbReference>
<dbReference type="Gene3D" id="3.40.50.970">
    <property type="match status" value="2"/>
</dbReference>
<keyword evidence="7" id="KW-0285">Flavoprotein</keyword>
<comment type="similarity">
    <text evidence="4 12">Belongs to the TPP enzyme family.</text>
</comment>
<evidence type="ECO:0000313" key="17">
    <source>
        <dbReference type="EMBL" id="OBJ60035.1"/>
    </source>
</evidence>
<dbReference type="GO" id="GO:0009099">
    <property type="term" value="P:L-valine biosynthetic process"/>
    <property type="evidence" value="ECO:0007669"/>
    <property type="project" value="UniProtKB-UniPathway"/>
</dbReference>
<dbReference type="GO" id="GO:0000287">
    <property type="term" value="F:magnesium ion binding"/>
    <property type="evidence" value="ECO:0007669"/>
    <property type="project" value="InterPro"/>
</dbReference>
<dbReference type="Pfam" id="PF00205">
    <property type="entry name" value="TPP_enzyme_M"/>
    <property type="match status" value="1"/>
</dbReference>
<keyword evidence="9 12" id="KW-0786">Thiamine pyrophosphate</keyword>
<evidence type="ECO:0000256" key="6">
    <source>
        <dbReference type="ARBA" id="ARBA00022605"/>
    </source>
</evidence>
<dbReference type="InterPro" id="IPR029035">
    <property type="entry name" value="DHS-like_NAD/FAD-binding_dom"/>
</dbReference>
<evidence type="ECO:0000256" key="8">
    <source>
        <dbReference type="ARBA" id="ARBA00022827"/>
    </source>
</evidence>
<dbReference type="InterPro" id="IPR012001">
    <property type="entry name" value="Thiamin_PyroP_enz_TPP-bd_dom"/>
</dbReference>
<reference evidence="17 18" key="1">
    <citation type="submission" date="2016-06" db="EMBL/GenBank/DDBJ databases">
        <authorList>
            <person name="Sutton G."/>
            <person name="Brinkac L."/>
            <person name="Sanka R."/>
            <person name="Adams M."/>
            <person name="Lau E."/>
            <person name="Garcia-Basteiro A."/>
            <person name="Lopez-Varela E."/>
            <person name="Palencia S."/>
        </authorList>
    </citation>
    <scope>NUCLEOTIDE SEQUENCE [LARGE SCALE GENOMIC DNA]</scope>
    <source>
        <strain evidence="17 18">1164983.0</strain>
    </source>
</reference>
<evidence type="ECO:0000256" key="7">
    <source>
        <dbReference type="ARBA" id="ARBA00022630"/>
    </source>
</evidence>
<dbReference type="Gene3D" id="3.40.50.1220">
    <property type="entry name" value="TPP-binding domain"/>
    <property type="match status" value="1"/>
</dbReference>
<dbReference type="RefSeq" id="WP_065055224.1">
    <property type="nucleotide sequence ID" value="NZ_LZKW01000273.1"/>
</dbReference>
<dbReference type="InterPro" id="IPR011766">
    <property type="entry name" value="TPP_enzyme_TPP-bd"/>
</dbReference>
<keyword evidence="6" id="KW-0028">Amino-acid biosynthesis</keyword>
<keyword evidence="8" id="KW-0274">FAD</keyword>
<evidence type="ECO:0000259" key="14">
    <source>
        <dbReference type="Pfam" id="PF00205"/>
    </source>
</evidence>
<dbReference type="PROSITE" id="PS00187">
    <property type="entry name" value="TPP_ENZYMES"/>
    <property type="match status" value="1"/>
</dbReference>
<dbReference type="PANTHER" id="PTHR18968">
    <property type="entry name" value="THIAMINE PYROPHOSPHATE ENZYMES"/>
    <property type="match status" value="1"/>
</dbReference>
<dbReference type="EC" id="2.2.1.6" evidence="5"/>
<name>A0A853M2A8_9MYCO</name>
<dbReference type="SUPFAM" id="SSF52467">
    <property type="entry name" value="DHS-like NAD/FAD-binding domain"/>
    <property type="match status" value="1"/>
</dbReference>
<evidence type="ECO:0000256" key="9">
    <source>
        <dbReference type="ARBA" id="ARBA00023052"/>
    </source>
</evidence>
<evidence type="ECO:0000256" key="5">
    <source>
        <dbReference type="ARBA" id="ARBA00013145"/>
    </source>
</evidence>
<evidence type="ECO:0000256" key="10">
    <source>
        <dbReference type="ARBA" id="ARBA00023304"/>
    </source>
</evidence>
<comment type="catalytic activity">
    <reaction evidence="11">
        <text>2 pyruvate + H(+) = (2S)-2-acetolactate + CO2</text>
        <dbReference type="Rhea" id="RHEA:25249"/>
        <dbReference type="ChEBI" id="CHEBI:15361"/>
        <dbReference type="ChEBI" id="CHEBI:15378"/>
        <dbReference type="ChEBI" id="CHEBI:16526"/>
        <dbReference type="ChEBI" id="CHEBI:58476"/>
        <dbReference type="EC" id="2.2.1.6"/>
    </reaction>
</comment>
<gene>
    <name evidence="17" type="ORF">A5628_10090</name>
</gene>
<dbReference type="UniPathway" id="UPA00049">
    <property type="reaction ID" value="UER00059"/>
</dbReference>
<dbReference type="InterPro" id="IPR000399">
    <property type="entry name" value="TPP-bd_CS"/>
</dbReference>
<protein>
    <recommendedName>
        <fullName evidence="5">acetolactate synthase</fullName>
        <ecNumber evidence="5">2.2.1.6</ecNumber>
    </recommendedName>
</protein>
<feature type="domain" description="Thiamine pyrophosphate enzyme TPP-binding" evidence="15">
    <location>
        <begin position="417"/>
        <end position="562"/>
    </location>
</feature>
<proteinExistence type="inferred from homology"/>
<comment type="pathway">
    <text evidence="3">Amino-acid biosynthesis; L-valine biosynthesis; L-valine from pyruvate: step 1/4.</text>
</comment>